<protein>
    <recommendedName>
        <fullName evidence="4">DUF4303 domain-containing protein</fullName>
    </recommendedName>
</protein>
<keyword evidence="3" id="KW-1185">Reference proteome</keyword>
<dbReference type="AlphaFoldDB" id="A0A517Y262"/>
<evidence type="ECO:0000313" key="3">
    <source>
        <dbReference type="Proteomes" id="UP000319576"/>
    </source>
</evidence>
<dbReference type="RefSeq" id="WP_145244041.1">
    <property type="nucleotide sequence ID" value="NZ_CP036273.1"/>
</dbReference>
<dbReference type="KEGG" id="uli:ETAA1_58320"/>
<proteinExistence type="predicted"/>
<dbReference type="InterPro" id="IPR025409">
    <property type="entry name" value="DUF4303"/>
</dbReference>
<dbReference type="Proteomes" id="UP000319576">
    <property type="component" value="Chromosome"/>
</dbReference>
<dbReference type="Pfam" id="PF14136">
    <property type="entry name" value="DUF4303"/>
    <property type="match status" value="1"/>
</dbReference>
<organism evidence="2 3">
    <name type="scientific">Urbifossiella limnaea</name>
    <dbReference type="NCBI Taxonomy" id="2528023"/>
    <lineage>
        <taxon>Bacteria</taxon>
        <taxon>Pseudomonadati</taxon>
        <taxon>Planctomycetota</taxon>
        <taxon>Planctomycetia</taxon>
        <taxon>Gemmatales</taxon>
        <taxon>Gemmataceae</taxon>
        <taxon>Urbifossiella</taxon>
    </lineage>
</organism>
<evidence type="ECO:0008006" key="4">
    <source>
        <dbReference type="Google" id="ProtNLM"/>
    </source>
</evidence>
<evidence type="ECO:0000256" key="1">
    <source>
        <dbReference type="SAM" id="MobiDB-lite"/>
    </source>
</evidence>
<evidence type="ECO:0000313" key="2">
    <source>
        <dbReference type="EMBL" id="QDU23824.1"/>
    </source>
</evidence>
<name>A0A517Y262_9BACT</name>
<reference evidence="2 3" key="1">
    <citation type="submission" date="2019-02" db="EMBL/GenBank/DDBJ databases">
        <title>Deep-cultivation of Planctomycetes and their phenomic and genomic characterization uncovers novel biology.</title>
        <authorList>
            <person name="Wiegand S."/>
            <person name="Jogler M."/>
            <person name="Boedeker C."/>
            <person name="Pinto D."/>
            <person name="Vollmers J."/>
            <person name="Rivas-Marin E."/>
            <person name="Kohn T."/>
            <person name="Peeters S.H."/>
            <person name="Heuer A."/>
            <person name="Rast P."/>
            <person name="Oberbeckmann S."/>
            <person name="Bunk B."/>
            <person name="Jeske O."/>
            <person name="Meyerdierks A."/>
            <person name="Storesund J.E."/>
            <person name="Kallscheuer N."/>
            <person name="Luecker S."/>
            <person name="Lage O.M."/>
            <person name="Pohl T."/>
            <person name="Merkel B.J."/>
            <person name="Hornburger P."/>
            <person name="Mueller R.-W."/>
            <person name="Bruemmer F."/>
            <person name="Labrenz M."/>
            <person name="Spormann A.M."/>
            <person name="Op den Camp H."/>
            <person name="Overmann J."/>
            <person name="Amann R."/>
            <person name="Jetten M.S.M."/>
            <person name="Mascher T."/>
            <person name="Medema M.H."/>
            <person name="Devos D.P."/>
            <person name="Kaster A.-K."/>
            <person name="Ovreas L."/>
            <person name="Rohde M."/>
            <person name="Galperin M.Y."/>
            <person name="Jogler C."/>
        </authorList>
    </citation>
    <scope>NUCLEOTIDE SEQUENCE [LARGE SCALE GENOMIC DNA]</scope>
    <source>
        <strain evidence="2 3">ETA_A1</strain>
    </source>
</reference>
<gene>
    <name evidence="2" type="ORF">ETAA1_58320</name>
</gene>
<dbReference type="EMBL" id="CP036273">
    <property type="protein sequence ID" value="QDU23824.1"/>
    <property type="molecule type" value="Genomic_DNA"/>
</dbReference>
<accession>A0A517Y262</accession>
<sequence>MKEDLLAAIRDSLASGAKTFLAEFRAAWPNETMYSFLFELPPEGSYACAAAATEEGLTRVVKKYAAKGYAAGLKDATAALQKWLRWAGPEDGWFQGLNSDAFVPTSKLLDEAFAAEWIKPFDGQLESLAQSALRHLDTEGVFGTGEGREAVVLGVCNIGGDNSDEDFFAWAEEVNPPTVMQRLRREVLESRSMSDRIPSPGWKPPTSGGGA</sequence>
<feature type="region of interest" description="Disordered" evidence="1">
    <location>
        <begin position="190"/>
        <end position="211"/>
    </location>
</feature>
<dbReference type="OrthoDB" id="3078625at2"/>